<keyword evidence="4 6" id="KW-1133">Transmembrane helix</keyword>
<dbReference type="AlphaFoldDB" id="A0A6C2U7V4"/>
<accession>A0A6C2U7V4</accession>
<dbReference type="InterPro" id="IPR003838">
    <property type="entry name" value="ABC3_permease_C"/>
</dbReference>
<keyword evidence="3 6" id="KW-0812">Transmembrane</keyword>
<evidence type="ECO:0000256" key="2">
    <source>
        <dbReference type="ARBA" id="ARBA00022475"/>
    </source>
</evidence>
<feature type="domain" description="ABC3 transporter permease C-terminal" evidence="7">
    <location>
        <begin position="260"/>
        <end position="369"/>
    </location>
</feature>
<sequence>MKLLISIGSYLLKDIFWRWREQPGNVLTRFVVAYALVLPSLGLLGAFALMADNLESRLTRNGIDMLFITEHVNASSDDFVSRQRAPRYAPLQGHGTMFQLLQLFGSVRTSHAGVARVVAYPDTALPFLENMVTVEAPIVFLSDALPEGMPIRTEIDNHYFNAQVRRPSGMLSKMFQQNVVLVPEGTLPRLETRGFSRITLFKADRISALRGLEEAVRLMSKLDNQNDFVRSSLKLLGDLDKLKEKQVYWRFGLALASGGVLALVLGTLALLEYQQRAYVIALLRSFGIRRWMVYGMQLLESAFVVNLAGVSAYFTLAYFQQVLYKSFGQRTGAGLSLETMASEIIVILVCVNVGVVISTLPALHILKKDVGTILS</sequence>
<feature type="transmembrane region" description="Helical" evidence="6">
    <location>
        <begin position="26"/>
        <end position="51"/>
    </location>
</feature>
<reference evidence="8 9" key="1">
    <citation type="submission" date="2019-04" db="EMBL/GenBank/DDBJ databases">
        <authorList>
            <person name="Van Vliet M D."/>
        </authorList>
    </citation>
    <scope>NUCLEOTIDE SEQUENCE [LARGE SCALE GENOMIC DNA]</scope>
    <source>
        <strain evidence="8 9">F1</strain>
    </source>
</reference>
<dbReference type="GO" id="GO:0005886">
    <property type="term" value="C:plasma membrane"/>
    <property type="evidence" value="ECO:0007669"/>
    <property type="project" value="UniProtKB-SubCell"/>
</dbReference>
<keyword evidence="5 6" id="KW-0472">Membrane</keyword>
<evidence type="ECO:0000256" key="3">
    <source>
        <dbReference type="ARBA" id="ARBA00022692"/>
    </source>
</evidence>
<comment type="subcellular location">
    <subcellularLocation>
        <location evidence="1">Cell membrane</location>
        <topology evidence="1">Multi-pass membrane protein</topology>
    </subcellularLocation>
</comment>
<evidence type="ECO:0000256" key="6">
    <source>
        <dbReference type="SAM" id="Phobius"/>
    </source>
</evidence>
<evidence type="ECO:0000259" key="7">
    <source>
        <dbReference type="Pfam" id="PF02687"/>
    </source>
</evidence>
<protein>
    <recommendedName>
        <fullName evidence="7">ABC3 transporter permease C-terminal domain-containing protein</fullName>
    </recommendedName>
</protein>
<evidence type="ECO:0000256" key="1">
    <source>
        <dbReference type="ARBA" id="ARBA00004651"/>
    </source>
</evidence>
<dbReference type="RefSeq" id="WP_136081678.1">
    <property type="nucleotide sequence ID" value="NZ_CAAHFG010000003.1"/>
</dbReference>
<feature type="transmembrane region" description="Helical" evidence="6">
    <location>
        <begin position="344"/>
        <end position="366"/>
    </location>
</feature>
<feature type="transmembrane region" description="Helical" evidence="6">
    <location>
        <begin position="251"/>
        <end position="271"/>
    </location>
</feature>
<dbReference type="Pfam" id="PF02687">
    <property type="entry name" value="FtsX"/>
    <property type="match status" value="1"/>
</dbReference>
<evidence type="ECO:0000313" key="9">
    <source>
        <dbReference type="Proteomes" id="UP000366872"/>
    </source>
</evidence>
<gene>
    <name evidence="8" type="ORF">PDESU_04720</name>
</gene>
<keyword evidence="2" id="KW-1003">Cell membrane</keyword>
<dbReference type="EMBL" id="CAAHFG010000003">
    <property type="protein sequence ID" value="VGO16130.1"/>
    <property type="molecule type" value="Genomic_DNA"/>
</dbReference>
<name>A0A6C2U7V4_PONDE</name>
<proteinExistence type="predicted"/>
<feature type="transmembrane region" description="Helical" evidence="6">
    <location>
        <begin position="303"/>
        <end position="324"/>
    </location>
</feature>
<evidence type="ECO:0000256" key="5">
    <source>
        <dbReference type="ARBA" id="ARBA00023136"/>
    </source>
</evidence>
<evidence type="ECO:0000256" key="4">
    <source>
        <dbReference type="ARBA" id="ARBA00022989"/>
    </source>
</evidence>
<evidence type="ECO:0000313" key="8">
    <source>
        <dbReference type="EMBL" id="VGO16130.1"/>
    </source>
</evidence>
<dbReference type="Proteomes" id="UP000366872">
    <property type="component" value="Unassembled WGS sequence"/>
</dbReference>
<organism evidence="8 9">
    <name type="scientific">Pontiella desulfatans</name>
    <dbReference type="NCBI Taxonomy" id="2750659"/>
    <lineage>
        <taxon>Bacteria</taxon>
        <taxon>Pseudomonadati</taxon>
        <taxon>Kiritimatiellota</taxon>
        <taxon>Kiritimatiellia</taxon>
        <taxon>Kiritimatiellales</taxon>
        <taxon>Pontiellaceae</taxon>
        <taxon>Pontiella</taxon>
    </lineage>
</organism>
<keyword evidence="9" id="KW-1185">Reference proteome</keyword>